<dbReference type="InterPro" id="IPR029063">
    <property type="entry name" value="SAM-dependent_MTases_sf"/>
</dbReference>
<evidence type="ECO:0000313" key="2">
    <source>
        <dbReference type="Proteomes" id="UP000266841"/>
    </source>
</evidence>
<dbReference type="PANTHER" id="PTHR14614">
    <property type="entry name" value="HEPATOCELLULAR CARCINOMA-ASSOCIATED ANTIGEN"/>
    <property type="match status" value="1"/>
</dbReference>
<dbReference type="Gene3D" id="3.40.50.150">
    <property type="entry name" value="Vaccinia Virus protein VP39"/>
    <property type="match status" value="1"/>
</dbReference>
<comment type="caution">
    <text evidence="1">The sequence shown here is derived from an EMBL/GenBank/DDBJ whole genome shotgun (WGS) entry which is preliminary data.</text>
</comment>
<protein>
    <submittedName>
        <fullName evidence="1">Uncharacterized protein</fullName>
    </submittedName>
</protein>
<reference evidence="1 2" key="1">
    <citation type="journal article" date="2012" name="Genome Biol.">
        <title>Genome and low-iron response of an oceanic diatom adapted to chronic iron limitation.</title>
        <authorList>
            <person name="Lommer M."/>
            <person name="Specht M."/>
            <person name="Roy A.S."/>
            <person name="Kraemer L."/>
            <person name="Andreson R."/>
            <person name="Gutowska M.A."/>
            <person name="Wolf J."/>
            <person name="Bergner S.V."/>
            <person name="Schilhabel M.B."/>
            <person name="Klostermeier U.C."/>
            <person name="Beiko R.G."/>
            <person name="Rosenstiel P."/>
            <person name="Hippler M."/>
            <person name="Laroche J."/>
        </authorList>
    </citation>
    <scope>NUCLEOTIDE SEQUENCE [LARGE SCALE GENOMIC DNA]</scope>
    <source>
        <strain evidence="1 2">CCMP1005</strain>
    </source>
</reference>
<dbReference type="eggNOG" id="KOG2497">
    <property type="taxonomic scope" value="Eukaryota"/>
</dbReference>
<dbReference type="OrthoDB" id="46564at2759"/>
<dbReference type="Pfam" id="PF10294">
    <property type="entry name" value="Methyltransf_16"/>
    <property type="match status" value="1"/>
</dbReference>
<dbReference type="Proteomes" id="UP000266841">
    <property type="component" value="Unassembled WGS sequence"/>
</dbReference>
<proteinExistence type="predicted"/>
<name>K0TDP2_THAOC</name>
<dbReference type="EMBL" id="AGNL01011023">
    <property type="protein sequence ID" value="EJK68652.1"/>
    <property type="molecule type" value="Genomic_DNA"/>
</dbReference>
<accession>K0TDP2</accession>
<keyword evidence="2" id="KW-1185">Reference proteome</keyword>
<evidence type="ECO:0000313" key="1">
    <source>
        <dbReference type="EMBL" id="EJK68652.1"/>
    </source>
</evidence>
<gene>
    <name evidence="1" type="ORF">THAOC_10146</name>
</gene>
<dbReference type="AlphaFoldDB" id="K0TDP2"/>
<organism evidence="1 2">
    <name type="scientific">Thalassiosira oceanica</name>
    <name type="common">Marine diatom</name>
    <dbReference type="NCBI Taxonomy" id="159749"/>
    <lineage>
        <taxon>Eukaryota</taxon>
        <taxon>Sar</taxon>
        <taxon>Stramenopiles</taxon>
        <taxon>Ochrophyta</taxon>
        <taxon>Bacillariophyta</taxon>
        <taxon>Coscinodiscophyceae</taxon>
        <taxon>Thalassiosirophycidae</taxon>
        <taxon>Thalassiosirales</taxon>
        <taxon>Thalassiosiraceae</taxon>
        <taxon>Thalassiosira</taxon>
    </lineage>
</organism>
<sequence>MGDGDDSEWREYNIHGENEQVDIFASTEVDYDTLYYTCRDGRLQQANEGASDDDSIVVRSETNWHKSTGMSVCRGSELLCSYLLKHPYVINNKRTLELGCGTGLVGIVIMKHLNPASMLLTDGDLEVLKNMRHNVQENGLKPDENHLACPQLIWGKKSAQKFKDKNGAQDVIMAADCLYIPQSITNLWELVDQVLTNTGVFLYVAGETQCDFDRVVKSGLEFGFVHCPGENWADDSEENKQYPVRLFRRKI</sequence>
<dbReference type="PANTHER" id="PTHR14614:SF132">
    <property type="entry name" value="PROTEIN-LYSINE METHYLTRANSFERASE C42C1.13"/>
    <property type="match status" value="1"/>
</dbReference>
<dbReference type="OMA" id="NWDEIKQ"/>
<dbReference type="InterPro" id="IPR019410">
    <property type="entry name" value="Methyltransf_16"/>
</dbReference>
<dbReference type="SUPFAM" id="SSF53335">
    <property type="entry name" value="S-adenosyl-L-methionine-dependent methyltransferases"/>
    <property type="match status" value="1"/>
</dbReference>